<organism evidence="2 3">
    <name type="scientific">Peribacillus deserti</name>
    <dbReference type="NCBI Taxonomy" id="673318"/>
    <lineage>
        <taxon>Bacteria</taxon>
        <taxon>Bacillati</taxon>
        <taxon>Bacillota</taxon>
        <taxon>Bacilli</taxon>
        <taxon>Bacillales</taxon>
        <taxon>Bacillaceae</taxon>
        <taxon>Peribacillus</taxon>
    </lineage>
</organism>
<evidence type="ECO:0000313" key="2">
    <source>
        <dbReference type="EMBL" id="MBM7690913.1"/>
    </source>
</evidence>
<accession>A0ABS2QCP7</accession>
<evidence type="ECO:0000313" key="3">
    <source>
        <dbReference type="Proteomes" id="UP000823486"/>
    </source>
</evidence>
<dbReference type="RefSeq" id="WP_204537667.1">
    <property type="nucleotide sequence ID" value="NZ_JAFBFI010000001.1"/>
</dbReference>
<reference evidence="2 3" key="1">
    <citation type="submission" date="2021-01" db="EMBL/GenBank/DDBJ databases">
        <title>Genomic Encyclopedia of Type Strains, Phase IV (KMG-IV): sequencing the most valuable type-strain genomes for metagenomic binning, comparative biology and taxonomic classification.</title>
        <authorList>
            <person name="Goeker M."/>
        </authorList>
    </citation>
    <scope>NUCLEOTIDE SEQUENCE [LARGE SCALE GENOMIC DNA]</scope>
    <source>
        <strain evidence="2 3">DSM 105482</strain>
    </source>
</reference>
<sequence>MTAVRSWPGKIVLFLFSAAFGYAGYGLLDTSFLLYKDKETYENRQFERITGVPDHVEYDNHDTGPRFISDLDFSGQIIDVHYLQITQDYYEANLSGKTLDIQYLPHSHFAVNVDVHGD</sequence>
<dbReference type="EMBL" id="JAFBFI010000001">
    <property type="protein sequence ID" value="MBM7690913.1"/>
    <property type="molecule type" value="Genomic_DNA"/>
</dbReference>
<protein>
    <recommendedName>
        <fullName evidence="4">DUF3139 domain-containing protein</fullName>
    </recommendedName>
</protein>
<dbReference type="Proteomes" id="UP000823486">
    <property type="component" value="Unassembled WGS sequence"/>
</dbReference>
<keyword evidence="1" id="KW-0812">Transmembrane</keyword>
<evidence type="ECO:0008006" key="4">
    <source>
        <dbReference type="Google" id="ProtNLM"/>
    </source>
</evidence>
<name>A0ABS2QCP7_9BACI</name>
<proteinExistence type="predicted"/>
<comment type="caution">
    <text evidence="2">The sequence shown here is derived from an EMBL/GenBank/DDBJ whole genome shotgun (WGS) entry which is preliminary data.</text>
</comment>
<evidence type="ECO:0000256" key="1">
    <source>
        <dbReference type="SAM" id="Phobius"/>
    </source>
</evidence>
<gene>
    <name evidence="2" type="ORF">JOC77_000316</name>
</gene>
<keyword evidence="1" id="KW-1133">Transmembrane helix</keyword>
<feature type="transmembrane region" description="Helical" evidence="1">
    <location>
        <begin position="12"/>
        <end position="35"/>
    </location>
</feature>
<keyword evidence="3" id="KW-1185">Reference proteome</keyword>
<keyword evidence="1" id="KW-0472">Membrane</keyword>